<evidence type="ECO:0000313" key="4">
    <source>
        <dbReference type="Proteomes" id="UP000327493"/>
    </source>
</evidence>
<sequence length="297" mass="33571">MAGDQDAVTPSWTRSQEDEEPRQRFKEKLQEFRRLPPTDKELTAVSEPISLKQTHALSLIPKVSPPVKLDLTPIKRDQSFAFGCHSCWGIQEMLMRDSVEGLRKVDKYHREGAPFSRAQPHTTRQQREFLRAASRSNKTSLSWMNMKISIFAGVLLISAVVLSVDGETPAERFEKQHIHPKMKAAGCTAVMAAKSRQINRPGDECKKFNTFIKATLAEVKPICGNEGGYFIAPVTCHRRLPSQRRLETWMPSQEWTTNCLDVKNVLSQWGPQESVSDVARGKGILKLTKSQKWTGLV</sequence>
<dbReference type="SMART" id="SM00092">
    <property type="entry name" value="RNAse_Pc"/>
    <property type="match status" value="1"/>
</dbReference>
<dbReference type="EMBL" id="VOFY01000002">
    <property type="protein sequence ID" value="KAA8595348.1"/>
    <property type="molecule type" value="Genomic_DNA"/>
</dbReference>
<dbReference type="SUPFAM" id="SSF54076">
    <property type="entry name" value="RNase A-like"/>
    <property type="match status" value="1"/>
</dbReference>
<feature type="domain" description="Ribonuclease A-domain" evidence="2">
    <location>
        <begin position="166"/>
        <end position="275"/>
    </location>
</feature>
<dbReference type="Gene3D" id="3.10.130.10">
    <property type="entry name" value="Ribonuclease A-like domain"/>
    <property type="match status" value="1"/>
</dbReference>
<evidence type="ECO:0000259" key="2">
    <source>
        <dbReference type="SMART" id="SM00092"/>
    </source>
</evidence>
<dbReference type="Pfam" id="PF00074">
    <property type="entry name" value="RnaseA"/>
    <property type="match status" value="1"/>
</dbReference>
<dbReference type="InterPro" id="IPR036816">
    <property type="entry name" value="RNaseA-like_dom_sf"/>
</dbReference>
<reference evidence="3 4" key="1">
    <citation type="submission" date="2019-08" db="EMBL/GenBank/DDBJ databases">
        <title>A chromosome-level genome assembly, high-density linkage maps, and genome scans reveal the genomic architecture of hybrid incompatibilities underlying speciation via character displacement in darters (Percidae: Etheostominae).</title>
        <authorList>
            <person name="Moran R.L."/>
            <person name="Catchen J.M."/>
            <person name="Fuller R.C."/>
        </authorList>
    </citation>
    <scope>NUCLEOTIDE SEQUENCE [LARGE SCALE GENOMIC DNA]</scope>
    <source>
        <strain evidence="3">EspeVRDwgs_2016</strain>
        <tissue evidence="3">Muscle</tissue>
    </source>
</reference>
<comment type="caution">
    <text evidence="3">The sequence shown here is derived from an EMBL/GenBank/DDBJ whole genome shotgun (WGS) entry which is preliminary data.</text>
</comment>
<name>A0A5J5DQ77_9PERO</name>
<dbReference type="AlphaFoldDB" id="A0A5J5DQ77"/>
<evidence type="ECO:0000256" key="1">
    <source>
        <dbReference type="SAM" id="MobiDB-lite"/>
    </source>
</evidence>
<evidence type="ECO:0000313" key="3">
    <source>
        <dbReference type="EMBL" id="KAA8595348.1"/>
    </source>
</evidence>
<dbReference type="InterPro" id="IPR023411">
    <property type="entry name" value="RNaseA_AS"/>
</dbReference>
<keyword evidence="4" id="KW-1185">Reference proteome</keyword>
<proteinExistence type="predicted"/>
<protein>
    <recommendedName>
        <fullName evidence="2">Ribonuclease A-domain domain-containing protein</fullName>
    </recommendedName>
</protein>
<feature type="region of interest" description="Disordered" evidence="1">
    <location>
        <begin position="1"/>
        <end position="27"/>
    </location>
</feature>
<dbReference type="InterPro" id="IPR023412">
    <property type="entry name" value="RNaseA_domain"/>
</dbReference>
<dbReference type="Proteomes" id="UP000327493">
    <property type="component" value="Chromosome 2"/>
</dbReference>
<accession>A0A5J5DQ77</accession>
<gene>
    <name evidence="3" type="ORF">FQN60_012483</name>
</gene>
<organism evidence="3 4">
    <name type="scientific">Etheostoma spectabile</name>
    <name type="common">orangethroat darter</name>
    <dbReference type="NCBI Taxonomy" id="54343"/>
    <lineage>
        <taxon>Eukaryota</taxon>
        <taxon>Metazoa</taxon>
        <taxon>Chordata</taxon>
        <taxon>Craniata</taxon>
        <taxon>Vertebrata</taxon>
        <taxon>Euteleostomi</taxon>
        <taxon>Actinopterygii</taxon>
        <taxon>Neopterygii</taxon>
        <taxon>Teleostei</taxon>
        <taxon>Neoteleostei</taxon>
        <taxon>Acanthomorphata</taxon>
        <taxon>Eupercaria</taxon>
        <taxon>Perciformes</taxon>
        <taxon>Percoidei</taxon>
        <taxon>Percidae</taxon>
        <taxon>Etheostomatinae</taxon>
        <taxon>Etheostoma</taxon>
    </lineage>
</organism>
<dbReference type="PROSITE" id="PS00127">
    <property type="entry name" value="RNASE_PANCREATIC"/>
    <property type="match status" value="1"/>
</dbReference>